<evidence type="ECO:0000313" key="4">
    <source>
        <dbReference type="Proteomes" id="UP000319267"/>
    </source>
</evidence>
<reference evidence="3 4" key="1">
    <citation type="submission" date="2017-05" db="EMBL/GenBank/DDBJ databases">
        <authorList>
            <person name="Varghese N."/>
            <person name="Submissions S."/>
        </authorList>
    </citation>
    <scope>NUCLEOTIDE SEQUENCE [LARGE SCALE GENOMIC DNA]</scope>
    <source>
        <strain evidence="3 4">DSM 29982</strain>
    </source>
</reference>
<name>A0A521B3Q7_9FLAO</name>
<evidence type="ECO:0000313" key="3">
    <source>
        <dbReference type="EMBL" id="SMO41757.1"/>
    </source>
</evidence>
<dbReference type="InterPro" id="IPR054238">
    <property type="entry name" value="DUF6965"/>
</dbReference>
<evidence type="ECO:0000259" key="2">
    <source>
        <dbReference type="Pfam" id="PF22292"/>
    </source>
</evidence>
<organism evidence="3 4">
    <name type="scientific">Flavobacterium nitrogenifigens</name>
    <dbReference type="NCBI Taxonomy" id="1617283"/>
    <lineage>
        <taxon>Bacteria</taxon>
        <taxon>Pseudomonadati</taxon>
        <taxon>Bacteroidota</taxon>
        <taxon>Flavobacteriia</taxon>
        <taxon>Flavobacteriales</taxon>
        <taxon>Flavobacteriaceae</taxon>
        <taxon>Flavobacterium</taxon>
    </lineage>
</organism>
<dbReference type="OrthoDB" id="770452at2"/>
<dbReference type="Proteomes" id="UP000319267">
    <property type="component" value="Unassembled WGS sequence"/>
</dbReference>
<evidence type="ECO:0000256" key="1">
    <source>
        <dbReference type="SAM" id="MobiDB-lite"/>
    </source>
</evidence>
<feature type="region of interest" description="Disordered" evidence="1">
    <location>
        <begin position="72"/>
        <end position="96"/>
    </location>
</feature>
<gene>
    <name evidence="3" type="ORF">SAMN06265220_101654</name>
</gene>
<proteinExistence type="predicted"/>
<sequence length="96" mass="10979">MNPEEIKRYFESSPPPLEVDWKPWAKITDSQLFLKSCYTGIRTFNGPLDMCPAWWHLRDFYILMKKTAQQDAVQKTEEAAAGQSAEKAPAQTESPS</sequence>
<dbReference type="Pfam" id="PF22292">
    <property type="entry name" value="DUF6965"/>
    <property type="match status" value="1"/>
</dbReference>
<keyword evidence="4" id="KW-1185">Reference proteome</keyword>
<dbReference type="RefSeq" id="WP_111377037.1">
    <property type="nucleotide sequence ID" value="NZ_CP043612.1"/>
</dbReference>
<dbReference type="AlphaFoldDB" id="A0A521B3Q7"/>
<dbReference type="EMBL" id="FXTQ01000001">
    <property type="protein sequence ID" value="SMO41757.1"/>
    <property type="molecule type" value="Genomic_DNA"/>
</dbReference>
<accession>A0A521B3Q7</accession>
<feature type="domain" description="DUF6965" evidence="2">
    <location>
        <begin position="1"/>
        <end position="64"/>
    </location>
</feature>
<protein>
    <recommendedName>
        <fullName evidence="2">DUF6965 domain-containing protein</fullName>
    </recommendedName>
</protein>